<name>A0A8G0LA61_9HYPO</name>
<evidence type="ECO:0000313" key="1">
    <source>
        <dbReference type="EMBL" id="QYS97014.1"/>
    </source>
</evidence>
<dbReference type="EMBL" id="CP075865">
    <property type="protein sequence ID" value="QYS97014.1"/>
    <property type="molecule type" value="Genomic_DNA"/>
</dbReference>
<proteinExistence type="predicted"/>
<dbReference type="AlphaFoldDB" id="A0A8G0LA61"/>
<sequence>MVQLTWPYKERQTENGSWEKQTRILPPLVPPPLLVGLCLSCVSVPLSLVLSCLVCVCVSVPASFTSIASVHPCITICPSLGVTFNLLPTNTGSSPPKLAALSHAIRPGHS</sequence>
<reference evidence="1 2" key="1">
    <citation type="journal article" date="2021" name="BMC Genomics">
        <title>Telomere-to-telomere genome assembly of asparaginase-producing Trichoderma simmonsii.</title>
        <authorList>
            <person name="Chung D."/>
            <person name="Kwon Y.M."/>
            <person name="Yang Y."/>
        </authorList>
    </citation>
    <scope>NUCLEOTIDE SEQUENCE [LARGE SCALE GENOMIC DNA]</scope>
    <source>
        <strain evidence="1 2">GH-Sj1</strain>
    </source>
</reference>
<dbReference type="Proteomes" id="UP000826661">
    <property type="component" value="Chromosome II"/>
</dbReference>
<evidence type="ECO:0000313" key="2">
    <source>
        <dbReference type="Proteomes" id="UP000826661"/>
    </source>
</evidence>
<protein>
    <submittedName>
        <fullName evidence="1">Uncharacterized protein</fullName>
    </submittedName>
</protein>
<accession>A0A8G0LA61</accession>
<organism evidence="1 2">
    <name type="scientific">Trichoderma simmonsii</name>
    <dbReference type="NCBI Taxonomy" id="1491479"/>
    <lineage>
        <taxon>Eukaryota</taxon>
        <taxon>Fungi</taxon>
        <taxon>Dikarya</taxon>
        <taxon>Ascomycota</taxon>
        <taxon>Pezizomycotina</taxon>
        <taxon>Sordariomycetes</taxon>
        <taxon>Hypocreomycetidae</taxon>
        <taxon>Hypocreales</taxon>
        <taxon>Hypocreaceae</taxon>
        <taxon>Trichoderma</taxon>
    </lineage>
</organism>
<keyword evidence="2" id="KW-1185">Reference proteome</keyword>
<gene>
    <name evidence="1" type="ORF">H0G86_004249</name>
</gene>